<organism evidence="1 2">
    <name type="scientific">Protopolystoma xenopodis</name>
    <dbReference type="NCBI Taxonomy" id="117903"/>
    <lineage>
        <taxon>Eukaryota</taxon>
        <taxon>Metazoa</taxon>
        <taxon>Spiralia</taxon>
        <taxon>Lophotrochozoa</taxon>
        <taxon>Platyhelminthes</taxon>
        <taxon>Monogenea</taxon>
        <taxon>Polyopisthocotylea</taxon>
        <taxon>Polystomatidea</taxon>
        <taxon>Polystomatidae</taxon>
        <taxon>Protopolystoma</taxon>
    </lineage>
</organism>
<keyword evidence="2" id="KW-1185">Reference proteome</keyword>
<gene>
    <name evidence="1" type="ORF">PXEA_LOCUS10441</name>
</gene>
<sequence>MHTHEWPPPFSVSICTLNKTCVQAMSERDTIGGLLRAAKCCIGEELGLIGETLFCIFDTPGSDALIAQNSLVS</sequence>
<evidence type="ECO:0000313" key="2">
    <source>
        <dbReference type="Proteomes" id="UP000784294"/>
    </source>
</evidence>
<dbReference type="AlphaFoldDB" id="A0A3S5A151"/>
<name>A0A3S5A151_9PLAT</name>
<proteinExistence type="predicted"/>
<dbReference type="EMBL" id="CAAALY010030674">
    <property type="protein sequence ID" value="VEL17001.1"/>
    <property type="molecule type" value="Genomic_DNA"/>
</dbReference>
<evidence type="ECO:0000313" key="1">
    <source>
        <dbReference type="EMBL" id="VEL17001.1"/>
    </source>
</evidence>
<protein>
    <submittedName>
        <fullName evidence="1">Uncharacterized protein</fullName>
    </submittedName>
</protein>
<reference evidence="1" key="1">
    <citation type="submission" date="2018-11" db="EMBL/GenBank/DDBJ databases">
        <authorList>
            <consortium name="Pathogen Informatics"/>
        </authorList>
    </citation>
    <scope>NUCLEOTIDE SEQUENCE</scope>
</reference>
<comment type="caution">
    <text evidence="1">The sequence shown here is derived from an EMBL/GenBank/DDBJ whole genome shotgun (WGS) entry which is preliminary data.</text>
</comment>
<accession>A0A3S5A151</accession>
<dbReference type="Proteomes" id="UP000784294">
    <property type="component" value="Unassembled WGS sequence"/>
</dbReference>